<gene>
    <name evidence="2" type="ORF">SOCE836_039230</name>
</gene>
<proteinExistence type="predicted"/>
<dbReference type="EMBL" id="CP012672">
    <property type="protein sequence ID" value="AUX31791.1"/>
    <property type="molecule type" value="Genomic_DNA"/>
</dbReference>
<reference evidence="2 3" key="1">
    <citation type="submission" date="2015-09" db="EMBL/GenBank/DDBJ databases">
        <title>Sorangium comparison.</title>
        <authorList>
            <person name="Zaburannyi N."/>
            <person name="Bunk B."/>
            <person name="Overmann J."/>
            <person name="Mueller R."/>
        </authorList>
    </citation>
    <scope>NUCLEOTIDE SEQUENCE [LARGE SCALE GENOMIC DNA]</scope>
    <source>
        <strain evidence="2 3">So ce836</strain>
    </source>
</reference>
<protein>
    <submittedName>
        <fullName evidence="2">Uncharacterized protein</fullName>
    </submittedName>
</protein>
<dbReference type="Proteomes" id="UP000295497">
    <property type="component" value="Chromosome"/>
</dbReference>
<evidence type="ECO:0000313" key="3">
    <source>
        <dbReference type="Proteomes" id="UP000295497"/>
    </source>
</evidence>
<sequence length="61" mass="6589">MARRRRRRCAMAPTRTGLAPRPGRGARGAGVVPVSYAFTLFEGPDWGPQLAGIAPWPSIAR</sequence>
<dbReference type="AlphaFoldDB" id="A0A4P2QPL3"/>
<organism evidence="2 3">
    <name type="scientific">Sorangium cellulosum</name>
    <name type="common">Polyangium cellulosum</name>
    <dbReference type="NCBI Taxonomy" id="56"/>
    <lineage>
        <taxon>Bacteria</taxon>
        <taxon>Pseudomonadati</taxon>
        <taxon>Myxococcota</taxon>
        <taxon>Polyangia</taxon>
        <taxon>Polyangiales</taxon>
        <taxon>Polyangiaceae</taxon>
        <taxon>Sorangium</taxon>
    </lineage>
</organism>
<evidence type="ECO:0000313" key="2">
    <source>
        <dbReference type="EMBL" id="AUX31791.1"/>
    </source>
</evidence>
<feature type="region of interest" description="Disordered" evidence="1">
    <location>
        <begin position="1"/>
        <end position="27"/>
    </location>
</feature>
<name>A0A4P2QPL3_SORCE</name>
<evidence type="ECO:0000256" key="1">
    <source>
        <dbReference type="SAM" id="MobiDB-lite"/>
    </source>
</evidence>
<accession>A0A4P2QPL3</accession>